<dbReference type="RefSeq" id="WP_191689990.1">
    <property type="nucleotide sequence ID" value="NZ_JACSQY010000006.1"/>
</dbReference>
<gene>
    <name evidence="7" type="ORF">H9659_09945</name>
</gene>
<evidence type="ECO:0000256" key="5">
    <source>
        <dbReference type="ARBA" id="ARBA00023136"/>
    </source>
</evidence>
<comment type="subcellular location">
    <subcellularLocation>
        <location evidence="1">Cell membrane</location>
        <topology evidence="1">Multi-pass membrane protein</topology>
    </subcellularLocation>
</comment>
<dbReference type="EMBL" id="JACSQY010000006">
    <property type="protein sequence ID" value="MBD7908650.1"/>
    <property type="molecule type" value="Genomic_DNA"/>
</dbReference>
<dbReference type="Proteomes" id="UP000659496">
    <property type="component" value="Unassembled WGS sequence"/>
</dbReference>
<feature type="transmembrane region" description="Helical" evidence="6">
    <location>
        <begin position="117"/>
        <end position="142"/>
    </location>
</feature>
<sequence length="361" mass="41381">MKLGARSLKTGIAIVFALFVAQLLDLPNPVFAGIAAIFAVQPTIYRSYLEVIERIQGNLIGATIGVVFILIFGHQLVIIGLAAVIVILVMLKLGLEKSIGLALVTTVAVMEIQGDDFLLLASLRVLTILIGVLAAFLVNLIFMPPKYEVKLFQSIHQVQDEIIRWIRLTGRQASDFIATKNVIVNSREQLTNIDQLYSLYKEERYYLKKNQYAKARKLVIYRQMIVSSNASLQVLKKLHLYESELAMLPDHFKMMVQERLDAILTYHEQLHLKFVGKLKADQLSTGLHDEYIQRHEVMEIFVKEIVLSKEEDEEFSTYYLLHILSAILNYEEQLEHLDSLVVTYQRRYDSEANAKFEDEIY</sequence>
<evidence type="ECO:0000256" key="6">
    <source>
        <dbReference type="SAM" id="Phobius"/>
    </source>
</evidence>
<evidence type="ECO:0000256" key="3">
    <source>
        <dbReference type="ARBA" id="ARBA00022692"/>
    </source>
</evidence>
<keyword evidence="8" id="KW-1185">Reference proteome</keyword>
<feature type="transmembrane region" description="Helical" evidence="6">
    <location>
        <begin position="60"/>
        <end position="91"/>
    </location>
</feature>
<feature type="transmembrane region" description="Helical" evidence="6">
    <location>
        <begin position="30"/>
        <end position="48"/>
    </location>
</feature>
<evidence type="ECO:0000313" key="8">
    <source>
        <dbReference type="Proteomes" id="UP000659496"/>
    </source>
</evidence>
<keyword evidence="3 6" id="KW-0812">Transmembrane</keyword>
<accession>A0ABR8PKI3</accession>
<organism evidence="7 8">
    <name type="scientific">Sporosarcina gallistercoris</name>
    <dbReference type="NCBI Taxonomy" id="2762245"/>
    <lineage>
        <taxon>Bacteria</taxon>
        <taxon>Bacillati</taxon>
        <taxon>Bacillota</taxon>
        <taxon>Bacilli</taxon>
        <taxon>Bacillales</taxon>
        <taxon>Caryophanaceae</taxon>
        <taxon>Sporosarcina</taxon>
    </lineage>
</organism>
<keyword evidence="4 6" id="KW-1133">Transmembrane helix</keyword>
<name>A0ABR8PKI3_9BACL</name>
<dbReference type="PANTHER" id="PTHR30509:SF27">
    <property type="entry name" value="UPF0421 PROTEIN YGAE"/>
    <property type="match status" value="1"/>
</dbReference>
<keyword evidence="2" id="KW-1003">Cell membrane</keyword>
<reference evidence="7 8" key="1">
    <citation type="submission" date="2020-08" db="EMBL/GenBank/DDBJ databases">
        <title>A Genomic Blueprint of the Chicken Gut Microbiome.</title>
        <authorList>
            <person name="Gilroy R."/>
            <person name="Ravi A."/>
            <person name="Getino M."/>
            <person name="Pursley I."/>
            <person name="Horton D.L."/>
            <person name="Alikhan N.-F."/>
            <person name="Baker D."/>
            <person name="Gharbi K."/>
            <person name="Hall N."/>
            <person name="Watson M."/>
            <person name="Adriaenssens E.M."/>
            <person name="Foster-Nyarko E."/>
            <person name="Jarju S."/>
            <person name="Secka A."/>
            <person name="Antonio M."/>
            <person name="Oren A."/>
            <person name="Chaudhuri R."/>
            <person name="La Ragione R.M."/>
            <person name="Hildebrand F."/>
            <person name="Pallen M.J."/>
        </authorList>
    </citation>
    <scope>NUCLEOTIDE SEQUENCE [LARGE SCALE GENOMIC DNA]</scope>
    <source>
        <strain evidence="7 8">Sa3CUA8</strain>
    </source>
</reference>
<dbReference type="Pfam" id="PF06081">
    <property type="entry name" value="ArAE_1"/>
    <property type="match status" value="1"/>
</dbReference>
<evidence type="ECO:0000256" key="1">
    <source>
        <dbReference type="ARBA" id="ARBA00004651"/>
    </source>
</evidence>
<feature type="transmembrane region" description="Helical" evidence="6">
    <location>
        <begin position="7"/>
        <end position="24"/>
    </location>
</feature>
<protein>
    <submittedName>
        <fullName evidence="7">Aromatic acid exporter family protein</fullName>
    </submittedName>
</protein>
<evidence type="ECO:0000256" key="4">
    <source>
        <dbReference type="ARBA" id="ARBA00022989"/>
    </source>
</evidence>
<keyword evidence="5 6" id="KW-0472">Membrane</keyword>
<proteinExistence type="predicted"/>
<dbReference type="InterPro" id="IPR010343">
    <property type="entry name" value="ArAE_1"/>
</dbReference>
<evidence type="ECO:0000313" key="7">
    <source>
        <dbReference type="EMBL" id="MBD7908650.1"/>
    </source>
</evidence>
<evidence type="ECO:0000256" key="2">
    <source>
        <dbReference type="ARBA" id="ARBA00022475"/>
    </source>
</evidence>
<dbReference type="PANTHER" id="PTHR30509">
    <property type="entry name" value="P-HYDROXYBENZOIC ACID EFFLUX PUMP SUBUNIT-RELATED"/>
    <property type="match status" value="1"/>
</dbReference>
<comment type="caution">
    <text evidence="7">The sequence shown here is derived from an EMBL/GenBank/DDBJ whole genome shotgun (WGS) entry which is preliminary data.</text>
</comment>